<accession>A0ABP4IR87</accession>
<organism evidence="2 3">
    <name type="scientific">Pseudonocardia kongjuensis</name>
    <dbReference type="NCBI Taxonomy" id="102227"/>
    <lineage>
        <taxon>Bacteria</taxon>
        <taxon>Bacillati</taxon>
        <taxon>Actinomycetota</taxon>
        <taxon>Actinomycetes</taxon>
        <taxon>Pseudonocardiales</taxon>
        <taxon>Pseudonocardiaceae</taxon>
        <taxon>Pseudonocardia</taxon>
    </lineage>
</organism>
<proteinExistence type="predicted"/>
<comment type="caution">
    <text evidence="2">The sequence shown here is derived from an EMBL/GenBank/DDBJ whole genome shotgun (WGS) entry which is preliminary data.</text>
</comment>
<keyword evidence="1" id="KW-0732">Signal</keyword>
<evidence type="ECO:0000313" key="3">
    <source>
        <dbReference type="Proteomes" id="UP001501414"/>
    </source>
</evidence>
<keyword evidence="3" id="KW-1185">Reference proteome</keyword>
<protein>
    <recommendedName>
        <fullName evidence="4">DUF4232 domain-containing protein</fullName>
    </recommendedName>
</protein>
<reference evidence="3" key="1">
    <citation type="journal article" date="2019" name="Int. J. Syst. Evol. Microbiol.">
        <title>The Global Catalogue of Microorganisms (GCM) 10K type strain sequencing project: providing services to taxonomists for standard genome sequencing and annotation.</title>
        <authorList>
            <consortium name="The Broad Institute Genomics Platform"/>
            <consortium name="The Broad Institute Genome Sequencing Center for Infectious Disease"/>
            <person name="Wu L."/>
            <person name="Ma J."/>
        </authorList>
    </citation>
    <scope>NUCLEOTIDE SEQUENCE [LARGE SCALE GENOMIC DNA]</scope>
    <source>
        <strain evidence="3">JCM 11896</strain>
    </source>
</reference>
<gene>
    <name evidence="2" type="ORF">GCM10009613_48980</name>
</gene>
<evidence type="ECO:0008006" key="4">
    <source>
        <dbReference type="Google" id="ProtNLM"/>
    </source>
</evidence>
<sequence length="181" mass="17748">MNTRLAHPHRTAGTLGRAAAAALLAAGAVLAPAGVANAAPAGPGEPAPSSCRPDHVNATVTPAPASAGHRHYTVVLSAAPGTAPCTLAGSPSNPVFSLNGSPRAVTALPHGEQSRAVVFGPADPVQFDVQVPDGPGPASANEITMTPYSPDSPFPGPVTAHGPLAVDAGTLVGPVTEHRPG</sequence>
<feature type="chain" id="PRO_5046890144" description="DUF4232 domain-containing protein" evidence="1">
    <location>
        <begin position="39"/>
        <end position="181"/>
    </location>
</feature>
<dbReference type="Proteomes" id="UP001501414">
    <property type="component" value="Unassembled WGS sequence"/>
</dbReference>
<evidence type="ECO:0000313" key="2">
    <source>
        <dbReference type="EMBL" id="GAA1396994.1"/>
    </source>
</evidence>
<dbReference type="EMBL" id="BAAAJK010000034">
    <property type="protein sequence ID" value="GAA1396994.1"/>
    <property type="molecule type" value="Genomic_DNA"/>
</dbReference>
<name>A0ABP4IR87_9PSEU</name>
<feature type="signal peptide" evidence="1">
    <location>
        <begin position="1"/>
        <end position="38"/>
    </location>
</feature>
<dbReference type="RefSeq" id="WP_344026518.1">
    <property type="nucleotide sequence ID" value="NZ_BAAAJK010000034.1"/>
</dbReference>
<evidence type="ECO:0000256" key="1">
    <source>
        <dbReference type="SAM" id="SignalP"/>
    </source>
</evidence>